<protein>
    <submittedName>
        <fullName evidence="5">GCN5 family acetyltransferase</fullName>
    </submittedName>
</protein>
<proteinExistence type="inferred from homology"/>
<reference evidence="5 6" key="1">
    <citation type="journal article" date="2017" name="Water Res.">
        <title>Comammox in drinking water systems.</title>
        <authorList>
            <person name="Wang Y."/>
            <person name="Ma L."/>
            <person name="Mao Y."/>
            <person name="Jiang X."/>
            <person name="Xia Y."/>
            <person name="Yu K."/>
            <person name="Li B."/>
            <person name="Zhang T."/>
        </authorList>
    </citation>
    <scope>NUCLEOTIDE SEQUENCE [LARGE SCALE GENOMIC DNA]</scope>
    <source>
        <strain evidence="5">SG_bin8</strain>
    </source>
</reference>
<dbReference type="AlphaFoldDB" id="A0A1W9I2S4"/>
<keyword evidence="2" id="KW-0012">Acyltransferase</keyword>
<evidence type="ECO:0000313" key="5">
    <source>
        <dbReference type="EMBL" id="OQW53910.1"/>
    </source>
</evidence>
<dbReference type="GO" id="GO:0005737">
    <property type="term" value="C:cytoplasm"/>
    <property type="evidence" value="ECO:0007669"/>
    <property type="project" value="TreeGrafter"/>
</dbReference>
<comment type="similarity">
    <text evidence="3">Belongs to the acetyltransferase family. RimJ subfamily.</text>
</comment>
<name>A0A1W9I2S4_9HYPH</name>
<comment type="caution">
    <text evidence="5">The sequence shown here is derived from an EMBL/GenBank/DDBJ whole genome shotgun (WGS) entry which is preliminary data.</text>
</comment>
<sequence length="191" mass="21399">MTLFRTIGLGETMAPILGQGVILRVPLASDYDSWAALRHQSRAFLTPWEPTWPADDLTKIAFRRRIRRYGQEMREDTAYSFFIFADATLVGGLTLSNVRRGVAMTCALGYWMGAPYAGKGLMSASLRALLPHVFGKMGLHRIEAATMPHNRASMTLLEKVGFQREGYARKYLCIAGAWQDHLLFARLAEDA</sequence>
<keyword evidence="1 5" id="KW-0808">Transferase</keyword>
<dbReference type="EMBL" id="LWDL01000005">
    <property type="protein sequence ID" value="OQW53910.1"/>
    <property type="molecule type" value="Genomic_DNA"/>
</dbReference>
<dbReference type="Gene3D" id="3.40.630.30">
    <property type="match status" value="1"/>
</dbReference>
<dbReference type="PROSITE" id="PS51186">
    <property type="entry name" value="GNAT"/>
    <property type="match status" value="1"/>
</dbReference>
<dbReference type="RefSeq" id="WP_376802094.1">
    <property type="nucleotide sequence ID" value="NZ_DBNB01000034.1"/>
</dbReference>
<evidence type="ECO:0000256" key="1">
    <source>
        <dbReference type="ARBA" id="ARBA00022679"/>
    </source>
</evidence>
<feature type="domain" description="N-acetyltransferase" evidence="4">
    <location>
        <begin position="21"/>
        <end position="189"/>
    </location>
</feature>
<evidence type="ECO:0000256" key="3">
    <source>
        <dbReference type="ARBA" id="ARBA00038502"/>
    </source>
</evidence>
<dbReference type="GO" id="GO:0008999">
    <property type="term" value="F:protein-N-terminal-alanine acetyltransferase activity"/>
    <property type="evidence" value="ECO:0007669"/>
    <property type="project" value="TreeGrafter"/>
</dbReference>
<dbReference type="PANTHER" id="PTHR43792:SF8">
    <property type="entry name" value="[RIBOSOMAL PROTEIN US5]-ALANINE N-ACETYLTRANSFERASE"/>
    <property type="match status" value="1"/>
</dbReference>
<evidence type="ECO:0000256" key="2">
    <source>
        <dbReference type="ARBA" id="ARBA00023315"/>
    </source>
</evidence>
<dbReference type="InterPro" id="IPR016181">
    <property type="entry name" value="Acyl_CoA_acyltransferase"/>
</dbReference>
<dbReference type="SUPFAM" id="SSF55729">
    <property type="entry name" value="Acyl-CoA N-acyltransferases (Nat)"/>
    <property type="match status" value="1"/>
</dbReference>
<evidence type="ECO:0000313" key="6">
    <source>
        <dbReference type="Proteomes" id="UP000192872"/>
    </source>
</evidence>
<evidence type="ECO:0000259" key="4">
    <source>
        <dbReference type="PROSITE" id="PS51186"/>
    </source>
</evidence>
<dbReference type="InterPro" id="IPR051531">
    <property type="entry name" value="N-acetyltransferase"/>
</dbReference>
<dbReference type="Pfam" id="PF13302">
    <property type="entry name" value="Acetyltransf_3"/>
    <property type="match status" value="1"/>
</dbReference>
<accession>A0A1W9I2S4</accession>
<dbReference type="InterPro" id="IPR000182">
    <property type="entry name" value="GNAT_dom"/>
</dbReference>
<gene>
    <name evidence="5" type="ORF">A4S15_00180</name>
</gene>
<organism evidence="5 6">
    <name type="scientific">Candidatus Raskinella chloraquaticus</name>
    <dbReference type="NCBI Taxonomy" id="1951219"/>
    <lineage>
        <taxon>Bacteria</taxon>
        <taxon>Pseudomonadati</taxon>
        <taxon>Pseudomonadota</taxon>
        <taxon>Alphaproteobacteria</taxon>
        <taxon>Hyphomicrobiales</taxon>
        <taxon>Phreatobacteraceae</taxon>
        <taxon>Candidatus Raskinella</taxon>
    </lineage>
</organism>
<dbReference type="STRING" id="1827387.A4S15_00180"/>
<dbReference type="Proteomes" id="UP000192872">
    <property type="component" value="Unassembled WGS sequence"/>
</dbReference>
<dbReference type="PANTHER" id="PTHR43792">
    <property type="entry name" value="GNAT FAMILY, PUTATIVE (AFU_ORTHOLOGUE AFUA_3G00765)-RELATED-RELATED"/>
    <property type="match status" value="1"/>
</dbReference>